<dbReference type="GO" id="GO:0008253">
    <property type="term" value="F:5'-nucleotidase activity"/>
    <property type="evidence" value="ECO:0007669"/>
    <property type="project" value="TreeGrafter"/>
</dbReference>
<sequence>MTRRMTRTCAVLATTLLATTATSLSGVANAESQDTVSVRLLAFNDLHGSLRPPEGVRSEIRQADGSLTPAGGAAYLAAYVTQLRSQATNSLLYSVGDNWGSSALESAMFNDEPTVELLNRMKIDASAIGNHELDKGLAEFRRMQSGGCSAVDACTFSPSFGGANFPLMAANMTYTNGTPATLPFTVNMVDGIPLGVIAISPANTSQIVTPGGIADLQFGDEVEAINRTADVLDFFGVKAITVLLHRGDEPAVEGGPNDCNVESGPARDIALRASPKVDVIFTADSHQQYNCEFPDPAGNPRVVMQGASHGRIVSVADVTIDRNTREVVRDQTSAFNQIVTHDISPDPDIQALADRAWSEASESAQQPVGTITADLTRDRVPSGESTLGNLVADAQLAAGSTRGAQLALTNPGGMREDLDFGTSGQITYRQAYGVQPFGNSLEVLSVTGAVLKDALEQQFQIDLDGTATERILSPSAGFTYAMDRRAAPGSRISEMRLNGQDIAPDAVYSVVVNKFLAEGGDGFTALKNSTQMTGAGNDLDALTALFAAGSPVSPPATDRIRTIG</sequence>
<dbReference type="GO" id="GO:0009166">
    <property type="term" value="P:nucleotide catabolic process"/>
    <property type="evidence" value="ECO:0007669"/>
    <property type="project" value="InterPro"/>
</dbReference>
<evidence type="ECO:0000259" key="4">
    <source>
        <dbReference type="Pfam" id="PF02872"/>
    </source>
</evidence>
<dbReference type="InterPro" id="IPR004843">
    <property type="entry name" value="Calcineurin-like_PHP"/>
</dbReference>
<dbReference type="InterPro" id="IPR006179">
    <property type="entry name" value="5_nucleotidase/apyrase"/>
</dbReference>
<dbReference type="SUPFAM" id="SSF56300">
    <property type="entry name" value="Metallo-dependent phosphatases"/>
    <property type="match status" value="1"/>
</dbReference>
<feature type="chain" id="PRO_5011809500" evidence="2">
    <location>
        <begin position="31"/>
        <end position="564"/>
    </location>
</feature>
<name>A0A2A5JI01_RHOSG</name>
<proteinExistence type="inferred from homology"/>
<dbReference type="InterPro" id="IPR036907">
    <property type="entry name" value="5'-Nucleotdase_C_sf"/>
</dbReference>
<dbReference type="EMBL" id="NOVD01000001">
    <property type="protein sequence ID" value="PCK29026.1"/>
    <property type="molecule type" value="Genomic_DNA"/>
</dbReference>
<protein>
    <submittedName>
        <fullName evidence="5">Bifunctional metallophosphatase/5'-nucleotidase</fullName>
    </submittedName>
</protein>
<dbReference type="PANTHER" id="PTHR11575">
    <property type="entry name" value="5'-NUCLEOTIDASE-RELATED"/>
    <property type="match status" value="1"/>
</dbReference>
<dbReference type="Proteomes" id="UP000230886">
    <property type="component" value="Unassembled WGS sequence"/>
</dbReference>
<dbReference type="RefSeq" id="WP_099696794.1">
    <property type="nucleotide sequence ID" value="NZ_NOVD01000001.1"/>
</dbReference>
<feature type="domain" description="Calcineurin-like phosphoesterase" evidence="3">
    <location>
        <begin position="39"/>
        <end position="287"/>
    </location>
</feature>
<comment type="similarity">
    <text evidence="2">Belongs to the 5'-nucleotidase family.</text>
</comment>
<evidence type="ECO:0000256" key="2">
    <source>
        <dbReference type="RuleBase" id="RU362119"/>
    </source>
</evidence>
<comment type="caution">
    <text evidence="5">The sequence shown here is derived from an EMBL/GenBank/DDBJ whole genome shotgun (WGS) entry which is preliminary data.</text>
</comment>
<evidence type="ECO:0000256" key="1">
    <source>
        <dbReference type="ARBA" id="ARBA00022729"/>
    </source>
</evidence>
<dbReference type="PRINTS" id="PR01607">
    <property type="entry name" value="APYRASEFAMLY"/>
</dbReference>
<evidence type="ECO:0000259" key="3">
    <source>
        <dbReference type="Pfam" id="PF00149"/>
    </source>
</evidence>
<dbReference type="GO" id="GO:0008768">
    <property type="term" value="F:UDP-sugar diphosphatase activity"/>
    <property type="evidence" value="ECO:0007669"/>
    <property type="project" value="TreeGrafter"/>
</dbReference>
<keyword evidence="1 2" id="KW-0732">Signal</keyword>
<dbReference type="AlphaFoldDB" id="A0A2A5JI01"/>
<dbReference type="InterPro" id="IPR029052">
    <property type="entry name" value="Metallo-depent_PP-like"/>
</dbReference>
<evidence type="ECO:0000313" key="5">
    <source>
        <dbReference type="EMBL" id="PCK29026.1"/>
    </source>
</evidence>
<dbReference type="Gene3D" id="3.90.780.10">
    <property type="entry name" value="5'-Nucleotidase, C-terminal domain"/>
    <property type="match status" value="1"/>
</dbReference>
<dbReference type="SUPFAM" id="SSF55816">
    <property type="entry name" value="5'-nucleotidase (syn. UDP-sugar hydrolase), C-terminal domain"/>
    <property type="match status" value="1"/>
</dbReference>
<dbReference type="GO" id="GO:0000166">
    <property type="term" value="F:nucleotide binding"/>
    <property type="evidence" value="ECO:0007669"/>
    <property type="project" value="UniProtKB-KW"/>
</dbReference>
<dbReference type="InterPro" id="IPR008334">
    <property type="entry name" value="5'-Nucleotdase_C"/>
</dbReference>
<feature type="signal peptide" evidence="2">
    <location>
        <begin position="1"/>
        <end position="30"/>
    </location>
</feature>
<dbReference type="Gene3D" id="3.60.21.10">
    <property type="match status" value="1"/>
</dbReference>
<accession>A0A2A5JI01</accession>
<keyword evidence="2" id="KW-0378">Hydrolase</keyword>
<keyword evidence="2" id="KW-0547">Nucleotide-binding</keyword>
<reference evidence="5 6" key="1">
    <citation type="submission" date="2017-07" db="EMBL/GenBank/DDBJ databases">
        <title>Draft sequence of Rhodococcus enclensis 23b-28.</title>
        <authorList>
            <person name="Besaury L."/>
            <person name="Sancelme M."/>
            <person name="Amato P."/>
            <person name="Lallement A."/>
            <person name="Delort A.-M."/>
        </authorList>
    </citation>
    <scope>NUCLEOTIDE SEQUENCE [LARGE SCALE GENOMIC DNA]</scope>
    <source>
        <strain evidence="5 6">23b-28</strain>
    </source>
</reference>
<evidence type="ECO:0000313" key="6">
    <source>
        <dbReference type="Proteomes" id="UP000230886"/>
    </source>
</evidence>
<feature type="domain" description="5'-Nucleotidase C-terminal" evidence="4">
    <location>
        <begin position="368"/>
        <end position="527"/>
    </location>
</feature>
<organism evidence="5 6">
    <name type="scientific">Rhodococcus qingshengii</name>
    <dbReference type="NCBI Taxonomy" id="334542"/>
    <lineage>
        <taxon>Bacteria</taxon>
        <taxon>Bacillati</taxon>
        <taxon>Actinomycetota</taxon>
        <taxon>Actinomycetes</taxon>
        <taxon>Mycobacteriales</taxon>
        <taxon>Nocardiaceae</taxon>
        <taxon>Rhodococcus</taxon>
        <taxon>Rhodococcus erythropolis group</taxon>
    </lineage>
</organism>
<gene>
    <name evidence="5" type="ORF">CHR55_01115</name>
</gene>
<dbReference type="GO" id="GO:0030288">
    <property type="term" value="C:outer membrane-bounded periplasmic space"/>
    <property type="evidence" value="ECO:0007669"/>
    <property type="project" value="TreeGrafter"/>
</dbReference>
<dbReference type="Pfam" id="PF00149">
    <property type="entry name" value="Metallophos"/>
    <property type="match status" value="1"/>
</dbReference>
<dbReference type="PANTHER" id="PTHR11575:SF24">
    <property type="entry name" value="5'-NUCLEOTIDASE"/>
    <property type="match status" value="1"/>
</dbReference>
<dbReference type="Pfam" id="PF02872">
    <property type="entry name" value="5_nucleotid_C"/>
    <property type="match status" value="1"/>
</dbReference>